<dbReference type="PIRSF" id="PIRSF000386">
    <property type="entry name" value="tRNA_mtase"/>
    <property type="match status" value="1"/>
</dbReference>
<dbReference type="FunFam" id="1.10.1270.20:FF:000001">
    <property type="entry name" value="tRNA (guanine-N(1)-)-methyltransferase"/>
    <property type="match status" value="1"/>
</dbReference>
<dbReference type="SUPFAM" id="SSF75217">
    <property type="entry name" value="alpha/beta knot"/>
    <property type="match status" value="1"/>
</dbReference>
<evidence type="ECO:0000256" key="17">
    <source>
        <dbReference type="RuleBase" id="RU003464"/>
    </source>
</evidence>
<comment type="catalytic activity">
    <reaction evidence="14 15 17">
        <text>guanosine(37) in tRNA + S-adenosyl-L-methionine = N(1)-methylguanosine(37) in tRNA + S-adenosyl-L-homocysteine + H(+)</text>
        <dbReference type="Rhea" id="RHEA:36899"/>
        <dbReference type="Rhea" id="RHEA-COMP:10145"/>
        <dbReference type="Rhea" id="RHEA-COMP:10147"/>
        <dbReference type="ChEBI" id="CHEBI:15378"/>
        <dbReference type="ChEBI" id="CHEBI:57856"/>
        <dbReference type="ChEBI" id="CHEBI:59789"/>
        <dbReference type="ChEBI" id="CHEBI:73542"/>
        <dbReference type="ChEBI" id="CHEBI:74269"/>
        <dbReference type="EC" id="2.1.1.228"/>
    </reaction>
</comment>
<comment type="subunit">
    <text evidence="4 15 17">Homodimer.</text>
</comment>
<evidence type="ECO:0000256" key="6">
    <source>
        <dbReference type="ARBA" id="ARBA00014679"/>
    </source>
</evidence>
<dbReference type="GO" id="GO:0052906">
    <property type="term" value="F:tRNA (guanine(37)-N1)-methyltransferase activity"/>
    <property type="evidence" value="ECO:0007669"/>
    <property type="project" value="UniProtKB-UniRule"/>
</dbReference>
<dbReference type="EC" id="2.1.1.228" evidence="5 15"/>
<dbReference type="NCBIfam" id="NF000648">
    <property type="entry name" value="PRK00026.1"/>
    <property type="match status" value="1"/>
</dbReference>
<reference evidence="19" key="1">
    <citation type="journal article" date="2020" name="mSystems">
        <title>Genome- and Community-Level Interaction Insights into Carbon Utilization and Element Cycling Functions of Hydrothermarchaeota in Hydrothermal Sediment.</title>
        <authorList>
            <person name="Zhou Z."/>
            <person name="Liu Y."/>
            <person name="Xu W."/>
            <person name="Pan J."/>
            <person name="Luo Z.H."/>
            <person name="Li M."/>
        </authorList>
    </citation>
    <scope>NUCLEOTIDE SEQUENCE [LARGE SCALE GENOMIC DNA]</scope>
    <source>
        <strain evidence="19">SpSt-456</strain>
    </source>
</reference>
<comment type="function">
    <text evidence="1 15 17">Specifically methylates guanosine-37 in various tRNAs.</text>
</comment>
<keyword evidence="10 15" id="KW-0949">S-adenosyl-L-methionine</keyword>
<name>A0A832A1H8_9BACT</name>
<dbReference type="EMBL" id="DSTK01000009">
    <property type="protein sequence ID" value="HFK96101.1"/>
    <property type="molecule type" value="Genomic_DNA"/>
</dbReference>
<comment type="similarity">
    <text evidence="3 15 17">Belongs to the RNA methyltransferase TrmD family.</text>
</comment>
<evidence type="ECO:0000256" key="2">
    <source>
        <dbReference type="ARBA" id="ARBA00004496"/>
    </source>
</evidence>
<keyword evidence="9 15" id="KW-0808">Transferase</keyword>
<keyword evidence="7 15" id="KW-0963">Cytoplasm</keyword>
<evidence type="ECO:0000313" key="19">
    <source>
        <dbReference type="EMBL" id="HFK96101.1"/>
    </source>
</evidence>
<sequence length="243" mass="27423">MIFDILTLFPGMFQGPLNESILGKAQARGLVVVRVHNLRDYAPDRHQMTDDRPFGGGEGMVMKPEPIVHALEAVAPLGPPPRVVLLSPQGRLFDQETARRYSGLERLVLICGRYEGVDERIARYFVDEEISIGDYILTGGELAAMVVVDAVSRLIPGVLGNEASAEAESFREPVLEHPQYTRPQDFRGYRVPDVLLCGDHRRIARWRRRQALLRTRERRPDLFARLTLSEEDRALLNEGEDAP</sequence>
<evidence type="ECO:0000256" key="7">
    <source>
        <dbReference type="ARBA" id="ARBA00022490"/>
    </source>
</evidence>
<evidence type="ECO:0000256" key="16">
    <source>
        <dbReference type="PIRSR" id="PIRSR000386-1"/>
    </source>
</evidence>
<evidence type="ECO:0000256" key="13">
    <source>
        <dbReference type="ARBA" id="ARBA00033392"/>
    </source>
</evidence>
<comment type="caution">
    <text evidence="19">The sequence shown here is derived from an EMBL/GenBank/DDBJ whole genome shotgun (WGS) entry which is preliminary data.</text>
</comment>
<dbReference type="CDD" id="cd18080">
    <property type="entry name" value="TrmD-like"/>
    <property type="match status" value="1"/>
</dbReference>
<dbReference type="InterPro" id="IPR029028">
    <property type="entry name" value="Alpha/beta_knot_MTases"/>
</dbReference>
<evidence type="ECO:0000256" key="15">
    <source>
        <dbReference type="HAMAP-Rule" id="MF_00605"/>
    </source>
</evidence>
<evidence type="ECO:0000256" key="14">
    <source>
        <dbReference type="ARBA" id="ARBA00047783"/>
    </source>
</evidence>
<keyword evidence="11 15" id="KW-0819">tRNA processing</keyword>
<evidence type="ECO:0000259" key="18">
    <source>
        <dbReference type="Pfam" id="PF01746"/>
    </source>
</evidence>
<dbReference type="PANTHER" id="PTHR46417:SF1">
    <property type="entry name" value="TRNA (GUANINE-N(1)-)-METHYLTRANSFERASE"/>
    <property type="match status" value="1"/>
</dbReference>
<dbReference type="Pfam" id="PF01746">
    <property type="entry name" value="tRNA_m1G_MT"/>
    <property type="match status" value="1"/>
</dbReference>
<dbReference type="Gene3D" id="1.10.1270.20">
    <property type="entry name" value="tRNA(m1g37)methyltransferase, domain 2"/>
    <property type="match status" value="1"/>
</dbReference>
<feature type="binding site" evidence="15 16">
    <location>
        <position position="112"/>
    </location>
    <ligand>
        <name>S-adenosyl-L-methionine</name>
        <dbReference type="ChEBI" id="CHEBI:59789"/>
    </ligand>
</feature>
<evidence type="ECO:0000256" key="12">
    <source>
        <dbReference type="ARBA" id="ARBA00029736"/>
    </source>
</evidence>
<dbReference type="InterPro" id="IPR016009">
    <property type="entry name" value="tRNA_MeTrfase_TRMD/TRM10"/>
</dbReference>
<evidence type="ECO:0000256" key="9">
    <source>
        <dbReference type="ARBA" id="ARBA00022679"/>
    </source>
</evidence>
<evidence type="ECO:0000256" key="1">
    <source>
        <dbReference type="ARBA" id="ARBA00002634"/>
    </source>
</evidence>
<proteinExistence type="inferred from homology"/>
<evidence type="ECO:0000256" key="5">
    <source>
        <dbReference type="ARBA" id="ARBA00012807"/>
    </source>
</evidence>
<dbReference type="NCBIfam" id="TIGR00088">
    <property type="entry name" value="trmD"/>
    <property type="match status" value="1"/>
</dbReference>
<evidence type="ECO:0000256" key="8">
    <source>
        <dbReference type="ARBA" id="ARBA00022603"/>
    </source>
</evidence>
<organism evidence="19">
    <name type="scientific">Desulfacinum infernum</name>
    <dbReference type="NCBI Taxonomy" id="35837"/>
    <lineage>
        <taxon>Bacteria</taxon>
        <taxon>Pseudomonadati</taxon>
        <taxon>Thermodesulfobacteriota</taxon>
        <taxon>Syntrophobacteria</taxon>
        <taxon>Syntrophobacterales</taxon>
        <taxon>Syntrophobacteraceae</taxon>
        <taxon>Desulfacinum</taxon>
    </lineage>
</organism>
<keyword evidence="8 15" id="KW-0489">Methyltransferase</keyword>
<dbReference type="InterPro" id="IPR002649">
    <property type="entry name" value="tRNA_m1G_MeTrfase_TrmD"/>
</dbReference>
<evidence type="ECO:0000256" key="4">
    <source>
        <dbReference type="ARBA" id="ARBA00011738"/>
    </source>
</evidence>
<dbReference type="InterPro" id="IPR029026">
    <property type="entry name" value="tRNA_m1G_MTases_N"/>
</dbReference>
<gene>
    <name evidence="15 19" type="primary">trmD</name>
    <name evidence="19" type="ORF">ENS06_02105</name>
</gene>
<dbReference type="AlphaFoldDB" id="A0A832A1H8"/>
<evidence type="ECO:0000256" key="3">
    <source>
        <dbReference type="ARBA" id="ARBA00007630"/>
    </source>
</evidence>
<dbReference type="InterPro" id="IPR023148">
    <property type="entry name" value="tRNA_m1G_MeTrfase_C_sf"/>
</dbReference>
<dbReference type="FunFam" id="3.40.1280.10:FF:000001">
    <property type="entry name" value="tRNA (guanine-N(1)-)-methyltransferase"/>
    <property type="match status" value="1"/>
</dbReference>
<accession>A0A832A1H8</accession>
<dbReference type="PANTHER" id="PTHR46417">
    <property type="entry name" value="TRNA (GUANINE-N(1)-)-METHYLTRANSFERASE"/>
    <property type="match status" value="1"/>
</dbReference>
<dbReference type="GO" id="GO:0005829">
    <property type="term" value="C:cytosol"/>
    <property type="evidence" value="ECO:0007669"/>
    <property type="project" value="TreeGrafter"/>
</dbReference>
<evidence type="ECO:0000256" key="11">
    <source>
        <dbReference type="ARBA" id="ARBA00022694"/>
    </source>
</evidence>
<dbReference type="HAMAP" id="MF_00605">
    <property type="entry name" value="TrmD"/>
    <property type="match status" value="1"/>
</dbReference>
<protein>
    <recommendedName>
        <fullName evidence="6 15">tRNA (guanine-N(1)-)-methyltransferase</fullName>
        <ecNumber evidence="5 15">2.1.1.228</ecNumber>
    </recommendedName>
    <alternativeName>
        <fullName evidence="12 15">M1G-methyltransferase</fullName>
    </alternativeName>
    <alternativeName>
        <fullName evidence="13 15">tRNA [GM37] methyltransferase</fullName>
    </alternativeName>
</protein>
<evidence type="ECO:0000256" key="10">
    <source>
        <dbReference type="ARBA" id="ARBA00022691"/>
    </source>
</evidence>
<dbReference type="GO" id="GO:0002939">
    <property type="term" value="P:tRNA N1-guanine methylation"/>
    <property type="evidence" value="ECO:0007669"/>
    <property type="project" value="TreeGrafter"/>
</dbReference>
<comment type="subcellular location">
    <subcellularLocation>
        <location evidence="2 15 17">Cytoplasm</location>
    </subcellularLocation>
</comment>
<dbReference type="Gene3D" id="3.40.1280.10">
    <property type="match status" value="1"/>
</dbReference>
<feature type="binding site" evidence="15 16">
    <location>
        <begin position="132"/>
        <end position="137"/>
    </location>
    <ligand>
        <name>S-adenosyl-L-methionine</name>
        <dbReference type="ChEBI" id="CHEBI:59789"/>
    </ligand>
</feature>
<feature type="domain" description="tRNA methyltransferase TRMD/TRM10-type" evidence="18">
    <location>
        <begin position="1"/>
        <end position="224"/>
    </location>
</feature>